<dbReference type="AlphaFoldDB" id="A0A0W0SGY9"/>
<reference evidence="4 6" key="2">
    <citation type="submission" date="2018-12" db="EMBL/GenBank/DDBJ databases">
        <authorList>
            <consortium name="Pathogen Informatics"/>
        </authorList>
    </citation>
    <scope>NUCLEOTIDE SEQUENCE [LARGE SCALE GENOMIC DNA]</scope>
    <source>
        <strain evidence="4 6">NCTC11976</strain>
    </source>
</reference>
<dbReference type="Proteomes" id="UP000054921">
    <property type="component" value="Unassembled WGS sequence"/>
</dbReference>
<evidence type="ECO:0000313" key="6">
    <source>
        <dbReference type="Proteomes" id="UP000277577"/>
    </source>
</evidence>
<dbReference type="NCBIfam" id="NF038225">
    <property type="entry name" value="IcmX_IVB"/>
    <property type="match status" value="1"/>
</dbReference>
<evidence type="ECO:0000256" key="2">
    <source>
        <dbReference type="SAM" id="SignalP"/>
    </source>
</evidence>
<name>A0A0W0SGY9_9GAMM</name>
<evidence type="ECO:0000313" key="5">
    <source>
        <dbReference type="Proteomes" id="UP000054921"/>
    </source>
</evidence>
<dbReference type="EMBL" id="LNXW01000009">
    <property type="protein sequence ID" value="KTC82149.1"/>
    <property type="molecule type" value="Genomic_DNA"/>
</dbReference>
<gene>
    <name evidence="3" type="primary">icmX</name>
    <name evidence="3" type="ORF">Lche_0413</name>
    <name evidence="4" type="ORF">NCTC11976_00250</name>
</gene>
<dbReference type="STRING" id="28084.Lche_0413"/>
<feature type="signal peptide" evidence="2">
    <location>
        <begin position="1"/>
        <end position="23"/>
    </location>
</feature>
<feature type="region of interest" description="Disordered" evidence="1">
    <location>
        <begin position="421"/>
        <end position="448"/>
    </location>
</feature>
<feature type="chain" id="PRO_5006911973" evidence="2">
    <location>
        <begin position="24"/>
        <end position="512"/>
    </location>
</feature>
<feature type="compositionally biased region" description="Gly residues" evidence="1">
    <location>
        <begin position="422"/>
        <end position="446"/>
    </location>
</feature>
<keyword evidence="6" id="KW-1185">Reference proteome</keyword>
<dbReference type="PATRIC" id="fig|28084.5.peg.447"/>
<accession>A0A0W0SGY9</accession>
<dbReference type="OrthoDB" id="5634380at2"/>
<evidence type="ECO:0000313" key="3">
    <source>
        <dbReference type="EMBL" id="KTC82149.1"/>
    </source>
</evidence>
<dbReference type="RefSeq" id="WP_028380727.1">
    <property type="nucleotide sequence ID" value="NZ_CAAAIT010000003.1"/>
</dbReference>
<dbReference type="Proteomes" id="UP000277577">
    <property type="component" value="Chromosome"/>
</dbReference>
<evidence type="ECO:0000256" key="1">
    <source>
        <dbReference type="SAM" id="MobiDB-lite"/>
    </source>
</evidence>
<reference evidence="3 5" key="1">
    <citation type="submission" date="2015-11" db="EMBL/GenBank/DDBJ databases">
        <title>Genomic analysis of 38 Legionella species identifies large and diverse effector repertoires.</title>
        <authorList>
            <person name="Burstein D."/>
            <person name="Amaro F."/>
            <person name="Zusman T."/>
            <person name="Lifshitz Z."/>
            <person name="Cohen O."/>
            <person name="Gilbert J.A."/>
            <person name="Pupko T."/>
            <person name="Shuman H.A."/>
            <person name="Segal G."/>
        </authorList>
    </citation>
    <scope>NUCLEOTIDE SEQUENCE [LARGE SCALE GENOMIC DNA]</scope>
    <source>
        <strain evidence="3 5">ORW</strain>
    </source>
</reference>
<keyword evidence="2" id="KW-0732">Signal</keyword>
<evidence type="ECO:0000313" key="4">
    <source>
        <dbReference type="EMBL" id="VEB33157.1"/>
    </source>
</evidence>
<dbReference type="EMBL" id="LR134173">
    <property type="protein sequence ID" value="VEB33157.1"/>
    <property type="molecule type" value="Genomic_DNA"/>
</dbReference>
<organism evidence="3 5">
    <name type="scientific">Legionella cherrii</name>
    <dbReference type="NCBI Taxonomy" id="28084"/>
    <lineage>
        <taxon>Bacteria</taxon>
        <taxon>Pseudomonadati</taxon>
        <taxon>Pseudomonadota</taxon>
        <taxon>Gammaproteobacteria</taxon>
        <taxon>Legionellales</taxon>
        <taxon>Legionellaceae</taxon>
        <taxon>Legionella</taxon>
    </lineage>
</organism>
<protein>
    <submittedName>
        <fullName evidence="3">Intracellular multiplication protein IcmX</fullName>
    </submittedName>
</protein>
<proteinExistence type="predicted"/>
<sequence>MKLSSSKFVLLNLLCFTVFPAAADNTTNLYNQQETSTNTRKLVQYFQNFGSYLGFDVTQQPQNPQTYILNYNLINLPVAQLAQTYMLYTYLGAIPVNTFTSGSNQNSGGNESAATPFSQLVPTNIPTASAINQLVNNTFNGFNGSSSSGSSGQSTVTANPLFDQSVQSNQSGGSALGFTANPLFNQIQGGSQGQGSFQQEPISQAVLNILGTPDISYCMKYDQSPTTMTENCGYLYGTLVSANAIGAYIPNATTFFNGQYISQFLNQLNSNALTGPLMYSTDSLGVGTGTNNGLTAQNQEQLANNFIRYVTGSIVPIKLPKWYDYDQLVQKTIPSSSNSGGAPTPQQVQATQTISKYLASLRTYAAQSSVGISNLYFIMSKRMPQSPPQNAQGSQQGQNLTPMSQALSEYNMATWRLFPNAGAGGTTGTGSTGTTGTGSSGTGQSGGSQWITQLNTAAPATVEKEIAILLAEINYQLYLDRQIHERLLMTNSILLLQSVRSGAPNADLNAGQ</sequence>